<gene>
    <name evidence="1" type="ORF">BAG01nite_38260</name>
    <name evidence="2" type="ORF">EB820_03015</name>
</gene>
<dbReference type="EMBL" id="BJOD01000048">
    <property type="protein sequence ID" value="GED27724.1"/>
    <property type="molecule type" value="Genomic_DNA"/>
</dbReference>
<proteinExistence type="predicted"/>
<reference evidence="2 3" key="1">
    <citation type="submission" date="2018-10" db="EMBL/GenBank/DDBJ databases">
        <title>Phylogenomics of Brevibacillus.</title>
        <authorList>
            <person name="Dunlap C."/>
        </authorList>
    </citation>
    <scope>NUCLEOTIDE SEQUENCE [LARGE SCALE GENOMIC DNA]</scope>
    <source>
        <strain evidence="2 3">NRRL NRS 1219</strain>
    </source>
</reference>
<organism evidence="2 3">
    <name type="scientific">Brevibacillus agri</name>
    <dbReference type="NCBI Taxonomy" id="51101"/>
    <lineage>
        <taxon>Bacteria</taxon>
        <taxon>Bacillati</taxon>
        <taxon>Bacillota</taxon>
        <taxon>Bacilli</taxon>
        <taxon>Bacillales</taxon>
        <taxon>Paenibacillaceae</taxon>
        <taxon>Brevibacillus</taxon>
    </lineage>
</organism>
<evidence type="ECO:0000313" key="2">
    <source>
        <dbReference type="EMBL" id="RNB60512.1"/>
    </source>
</evidence>
<dbReference type="AlphaFoldDB" id="A0A3M8BB70"/>
<reference evidence="1 4" key="2">
    <citation type="submission" date="2019-06" db="EMBL/GenBank/DDBJ databases">
        <title>Whole genome shotgun sequence of Brevibacillus agri NBRC 15538.</title>
        <authorList>
            <person name="Hosoyama A."/>
            <person name="Uohara A."/>
            <person name="Ohji S."/>
            <person name="Ichikawa N."/>
        </authorList>
    </citation>
    <scope>NUCLEOTIDE SEQUENCE [LARGE SCALE GENOMIC DNA]</scope>
    <source>
        <strain evidence="1 4">NBRC 15538</strain>
    </source>
</reference>
<evidence type="ECO:0000313" key="3">
    <source>
        <dbReference type="Proteomes" id="UP000276178"/>
    </source>
</evidence>
<accession>A0A3M8BB70</accession>
<dbReference type="EMBL" id="RHHN01000009">
    <property type="protein sequence ID" value="RNB60512.1"/>
    <property type="molecule type" value="Genomic_DNA"/>
</dbReference>
<protein>
    <submittedName>
        <fullName evidence="2">Uncharacterized protein</fullName>
    </submittedName>
</protein>
<evidence type="ECO:0000313" key="1">
    <source>
        <dbReference type="EMBL" id="GED27724.1"/>
    </source>
</evidence>
<dbReference type="OrthoDB" id="2464681at2"/>
<dbReference type="GeneID" id="82808812"/>
<evidence type="ECO:0000313" key="4">
    <source>
        <dbReference type="Proteomes" id="UP000317180"/>
    </source>
</evidence>
<sequence>MGTEKAGRWAKSLRDAYSRLECLTDECARQGQEDERQPSAEALLFLALVRIYVEEEEIRVRQKLKRKSSQRISRVMHERVGEFLAGRLAGLSFQVMDGLLFLWSKDQLVAALKCIPDLGSYDTPSWNATLARFAKQYQKRYKLSPDKLLFVVCSLAKSLDAAHAKELTGIEVRCGTALTAPRYQEALQTYVSKCVAAMDAIPAPFQQVYFLSPGVHPNAFACHLLRGERALMPDGWLAPSVSELVQYIQSRLCYTGDDS</sequence>
<comment type="caution">
    <text evidence="2">The sequence shown here is derived from an EMBL/GenBank/DDBJ whole genome shotgun (WGS) entry which is preliminary data.</text>
</comment>
<dbReference type="Proteomes" id="UP000317180">
    <property type="component" value="Unassembled WGS sequence"/>
</dbReference>
<dbReference type="RefSeq" id="WP_122952513.1">
    <property type="nucleotide sequence ID" value="NZ_BJOD01000048.1"/>
</dbReference>
<keyword evidence="4" id="KW-1185">Reference proteome</keyword>
<name>A0A3M8BB70_9BACL</name>
<dbReference type="Proteomes" id="UP000276178">
    <property type="component" value="Unassembled WGS sequence"/>
</dbReference>